<dbReference type="GO" id="GO:0004654">
    <property type="term" value="F:polyribonucleotide nucleotidyltransferase activity"/>
    <property type="evidence" value="ECO:0007669"/>
    <property type="project" value="UniProtKB-UniRule"/>
</dbReference>
<dbReference type="InterPro" id="IPR036345">
    <property type="entry name" value="ExoRNase_PH_dom2_sf"/>
</dbReference>
<accession>A0A2M7RED8</accession>
<dbReference type="Gene3D" id="3.30.1370.10">
    <property type="entry name" value="K Homology domain, type 1"/>
    <property type="match status" value="1"/>
</dbReference>
<comment type="subcellular location">
    <subcellularLocation>
        <location evidence="5">Cytoplasm</location>
    </subcellularLocation>
</comment>
<keyword evidence="3 5" id="KW-0548">Nucleotidyltransferase</keyword>
<organism evidence="8 9">
    <name type="scientific">Candidatus Komeilibacteria bacterium CG_4_10_14_0_8_um_filter_37_78</name>
    <dbReference type="NCBI Taxonomy" id="1974471"/>
    <lineage>
        <taxon>Bacteria</taxon>
        <taxon>Candidatus Komeiliibacteriota</taxon>
    </lineage>
</organism>
<dbReference type="SUPFAM" id="SSF50249">
    <property type="entry name" value="Nucleic acid-binding proteins"/>
    <property type="match status" value="1"/>
</dbReference>
<proteinExistence type="inferred from homology"/>
<dbReference type="SUPFAM" id="SSF54211">
    <property type="entry name" value="Ribosomal protein S5 domain 2-like"/>
    <property type="match status" value="2"/>
</dbReference>
<dbReference type="InterPro" id="IPR004087">
    <property type="entry name" value="KH_dom"/>
</dbReference>
<evidence type="ECO:0000256" key="3">
    <source>
        <dbReference type="ARBA" id="ARBA00022695"/>
    </source>
</evidence>
<dbReference type="NCBIfam" id="NF008805">
    <property type="entry name" value="PRK11824.1"/>
    <property type="match status" value="1"/>
</dbReference>
<dbReference type="PIRSF" id="PIRSF005499">
    <property type="entry name" value="PNPase"/>
    <property type="match status" value="1"/>
</dbReference>
<protein>
    <recommendedName>
        <fullName evidence="5">Polyribonucleotide nucleotidyltransferase</fullName>
        <ecNumber evidence="5">2.7.7.8</ecNumber>
    </recommendedName>
    <alternativeName>
        <fullName evidence="5">Polynucleotide phosphorylase</fullName>
        <shortName evidence="5">PNPase</shortName>
    </alternativeName>
</protein>
<dbReference type="CDD" id="cd11363">
    <property type="entry name" value="RNase_PH_PNPase_1"/>
    <property type="match status" value="1"/>
</dbReference>
<dbReference type="InterPro" id="IPR003029">
    <property type="entry name" value="S1_domain"/>
</dbReference>
<dbReference type="EC" id="2.7.7.8" evidence="5"/>
<evidence type="ECO:0000256" key="6">
    <source>
        <dbReference type="SAM" id="MobiDB-lite"/>
    </source>
</evidence>
<dbReference type="Pfam" id="PF03725">
    <property type="entry name" value="RNase_PH_C"/>
    <property type="match status" value="1"/>
</dbReference>
<dbReference type="Pfam" id="PF01138">
    <property type="entry name" value="RNase_PH"/>
    <property type="match status" value="2"/>
</dbReference>
<keyword evidence="5" id="KW-0479">Metal-binding</keyword>
<evidence type="ECO:0000313" key="8">
    <source>
        <dbReference type="EMBL" id="PIY94872.1"/>
    </source>
</evidence>
<dbReference type="InterPro" id="IPR001247">
    <property type="entry name" value="ExoRNase_PH_dom1"/>
</dbReference>
<evidence type="ECO:0000256" key="1">
    <source>
        <dbReference type="ARBA" id="ARBA00007404"/>
    </source>
</evidence>
<dbReference type="Pfam" id="PF00575">
    <property type="entry name" value="S1"/>
    <property type="match status" value="1"/>
</dbReference>
<dbReference type="SUPFAM" id="SSF54791">
    <property type="entry name" value="Eukaryotic type KH-domain (KH-domain type I)"/>
    <property type="match status" value="1"/>
</dbReference>
<dbReference type="InterPro" id="IPR012162">
    <property type="entry name" value="PNPase"/>
</dbReference>
<keyword evidence="5" id="KW-0963">Cytoplasm</keyword>
<dbReference type="AlphaFoldDB" id="A0A2M7RED8"/>
<feature type="region of interest" description="Disordered" evidence="6">
    <location>
        <begin position="706"/>
        <end position="734"/>
    </location>
</feature>
<dbReference type="InterPro" id="IPR012340">
    <property type="entry name" value="NA-bd_OB-fold"/>
</dbReference>
<dbReference type="EMBL" id="PFMC01000055">
    <property type="protein sequence ID" value="PIY94872.1"/>
    <property type="molecule type" value="Genomic_DNA"/>
</dbReference>
<feature type="compositionally biased region" description="Basic and acidic residues" evidence="6">
    <location>
        <begin position="718"/>
        <end position="728"/>
    </location>
</feature>
<comment type="function">
    <text evidence="5">Involved in mRNA degradation. Catalyzes the phosphorolysis of single-stranded polyribonucleotides processively in the 3'- to 5'-direction.</text>
</comment>
<dbReference type="GO" id="GO:0000175">
    <property type="term" value="F:3'-5'-RNA exonuclease activity"/>
    <property type="evidence" value="ECO:0007669"/>
    <property type="project" value="TreeGrafter"/>
</dbReference>
<comment type="catalytic activity">
    <reaction evidence="5">
        <text>RNA(n+1) + phosphate = RNA(n) + a ribonucleoside 5'-diphosphate</text>
        <dbReference type="Rhea" id="RHEA:22096"/>
        <dbReference type="Rhea" id="RHEA-COMP:14527"/>
        <dbReference type="Rhea" id="RHEA-COMP:17342"/>
        <dbReference type="ChEBI" id="CHEBI:43474"/>
        <dbReference type="ChEBI" id="CHEBI:57930"/>
        <dbReference type="ChEBI" id="CHEBI:140395"/>
        <dbReference type="EC" id="2.7.7.8"/>
    </reaction>
</comment>
<dbReference type="PROSITE" id="PS50084">
    <property type="entry name" value="KH_TYPE_1"/>
    <property type="match status" value="1"/>
</dbReference>
<keyword evidence="4 5" id="KW-0694">RNA-binding</keyword>
<dbReference type="NCBIfam" id="TIGR03591">
    <property type="entry name" value="polynuc_phos"/>
    <property type="match status" value="1"/>
</dbReference>
<feature type="binding site" evidence="5">
    <location>
        <position position="499"/>
    </location>
    <ligand>
        <name>Mg(2+)</name>
        <dbReference type="ChEBI" id="CHEBI:18420"/>
    </ligand>
</feature>
<name>A0A2M7RED8_9BACT</name>
<dbReference type="InterPro" id="IPR004088">
    <property type="entry name" value="KH_dom_type_1"/>
</dbReference>
<comment type="similarity">
    <text evidence="1 5">Belongs to the polyribonucleotide nucleotidyltransferase family.</text>
</comment>
<dbReference type="InterPro" id="IPR015847">
    <property type="entry name" value="ExoRNase_PH_dom2"/>
</dbReference>
<keyword evidence="2 5" id="KW-0808">Transferase</keyword>
<dbReference type="Proteomes" id="UP000228689">
    <property type="component" value="Unassembled WGS sequence"/>
</dbReference>
<dbReference type="InterPro" id="IPR036612">
    <property type="entry name" value="KH_dom_type_1_sf"/>
</dbReference>
<dbReference type="InterPro" id="IPR027408">
    <property type="entry name" value="PNPase/RNase_PH_dom_sf"/>
</dbReference>
<evidence type="ECO:0000256" key="4">
    <source>
        <dbReference type="ARBA" id="ARBA00022884"/>
    </source>
</evidence>
<dbReference type="HAMAP" id="MF_01595">
    <property type="entry name" value="PNPase"/>
    <property type="match status" value="1"/>
</dbReference>
<evidence type="ECO:0000259" key="7">
    <source>
        <dbReference type="PROSITE" id="PS50126"/>
    </source>
</evidence>
<dbReference type="InterPro" id="IPR020568">
    <property type="entry name" value="Ribosomal_Su5_D2-typ_SF"/>
</dbReference>
<dbReference type="CDD" id="cd11364">
    <property type="entry name" value="RNase_PH_PNPase_2"/>
    <property type="match status" value="1"/>
</dbReference>
<dbReference type="SUPFAM" id="SSF55666">
    <property type="entry name" value="Ribonuclease PH domain 2-like"/>
    <property type="match status" value="2"/>
</dbReference>
<gene>
    <name evidence="5" type="primary">pnp</name>
    <name evidence="8" type="ORF">COY67_01870</name>
</gene>
<dbReference type="Gene3D" id="2.40.50.140">
    <property type="entry name" value="Nucleic acid-binding proteins"/>
    <property type="match status" value="1"/>
</dbReference>
<dbReference type="PROSITE" id="PS50126">
    <property type="entry name" value="S1"/>
    <property type="match status" value="1"/>
</dbReference>
<dbReference type="GO" id="GO:0000287">
    <property type="term" value="F:magnesium ion binding"/>
    <property type="evidence" value="ECO:0007669"/>
    <property type="project" value="UniProtKB-UniRule"/>
</dbReference>
<dbReference type="SMART" id="SM00316">
    <property type="entry name" value="S1"/>
    <property type="match status" value="1"/>
</dbReference>
<evidence type="ECO:0000313" key="9">
    <source>
        <dbReference type="Proteomes" id="UP000228689"/>
    </source>
</evidence>
<dbReference type="FunFam" id="3.30.1370.10:FF:000001">
    <property type="entry name" value="Polyribonucleotide nucleotidyltransferase"/>
    <property type="match status" value="1"/>
</dbReference>
<keyword evidence="5" id="KW-0460">Magnesium</keyword>
<dbReference type="FunFam" id="3.30.230.70:FF:000001">
    <property type="entry name" value="Polyribonucleotide nucleotidyltransferase"/>
    <property type="match status" value="1"/>
</dbReference>
<dbReference type="GO" id="GO:0003723">
    <property type="term" value="F:RNA binding"/>
    <property type="evidence" value="ECO:0007669"/>
    <property type="project" value="UniProtKB-UniRule"/>
</dbReference>
<feature type="domain" description="S1 motif" evidence="7">
    <location>
        <begin position="635"/>
        <end position="709"/>
    </location>
</feature>
<dbReference type="GO" id="GO:0005829">
    <property type="term" value="C:cytosol"/>
    <property type="evidence" value="ECO:0007669"/>
    <property type="project" value="TreeGrafter"/>
</dbReference>
<dbReference type="PANTHER" id="PTHR11252:SF0">
    <property type="entry name" value="POLYRIBONUCLEOTIDE NUCLEOTIDYLTRANSFERASE 1, MITOCHONDRIAL"/>
    <property type="match status" value="1"/>
</dbReference>
<dbReference type="SMART" id="SM00322">
    <property type="entry name" value="KH"/>
    <property type="match status" value="1"/>
</dbReference>
<dbReference type="PANTHER" id="PTHR11252">
    <property type="entry name" value="POLYRIBONUCLEOTIDE NUCLEOTIDYLTRANSFERASE"/>
    <property type="match status" value="1"/>
</dbReference>
<comment type="cofactor">
    <cofactor evidence="5">
        <name>Mg(2+)</name>
        <dbReference type="ChEBI" id="CHEBI:18420"/>
    </cofactor>
</comment>
<dbReference type="Pfam" id="PF00013">
    <property type="entry name" value="KH_1"/>
    <property type="match status" value="1"/>
</dbReference>
<dbReference type="Gene3D" id="3.30.230.70">
    <property type="entry name" value="GHMP Kinase, N-terminal domain"/>
    <property type="match status" value="2"/>
</dbReference>
<feature type="binding site" evidence="5">
    <location>
        <position position="505"/>
    </location>
    <ligand>
        <name>Mg(2+)</name>
        <dbReference type="ChEBI" id="CHEBI:18420"/>
    </ligand>
</feature>
<reference evidence="9" key="1">
    <citation type="submission" date="2017-09" db="EMBL/GenBank/DDBJ databases">
        <title>Depth-based differentiation of microbial function through sediment-hosted aquifers and enrichment of novel symbionts in the deep terrestrial subsurface.</title>
        <authorList>
            <person name="Probst A.J."/>
            <person name="Ladd B."/>
            <person name="Jarett J.K."/>
            <person name="Geller-Mcgrath D.E."/>
            <person name="Sieber C.M.K."/>
            <person name="Emerson J.B."/>
            <person name="Anantharaman K."/>
            <person name="Thomas B.C."/>
            <person name="Malmstrom R."/>
            <person name="Stieglmeier M."/>
            <person name="Klingl A."/>
            <person name="Woyke T."/>
            <person name="Ryan C.M."/>
            <person name="Banfield J.F."/>
        </authorList>
    </citation>
    <scope>NUCLEOTIDE SEQUENCE [LARGE SCALE GENOMIC DNA]</scope>
</reference>
<sequence>MSDIKTFSSEIAGRTLTIETGKLANQAGGSCTVRYGDTVILATACAAATAKDGFDFFPLTVEYEEKLYAAGKIKGSRWIKREGRPSDNAILTARLIDRSIRPLFNEAERREVQVVTTVLSLDDDNDPDILALIAASCALGISPIAWGGPVAGVKVGRVNGEWILNPTFDQANQGDLELMIIGTADEVIMLEAGAHEISEADTVEAIKFGQQHISKTTKLIQDVIDQVGKTKIDAQPKLTEEESAAAEKIIKKVSDFVGQQDLTNIFSADKSVMKQNVEKITIALDELLKADNEINKEERAKGVGMLNLYIDNAARDYTLAGKRIDGRAYDEVRKLDAQVGILPRTHGTGLFSRGETQVLSVVTLGSPGAEQYMENIEDEGITKKTFMHHYNFPGYSVGEVRRMTGTGRREIGHGALAEKALLPILPKKEDFPYTIRVVSEVMSSNGSSSQASICGSSLALMDAGVPIKKPVAGIAMGLVTNPKDKTDYRVLTDIQGFEDHAGDMDLKVAGTADGITAIQLDIKLGGVDMKVIAEALEAAKKARLQILTVMAQTIKETRAEMSPYAPRITTLHIDPEQIRDVIGPGGKIINEIIEKTGVEIDIEQDGTVMITATNAEGGAEAIQIIKDLTKKIQVGEEYEGTVVQIISNDRGDVGAIVQLTSHRDGMVHISNLANEHVTKISDFVKVGEKLKVKVVEVDEEKNRIGLSHKEYAPAATHSDNHSERDSRPRKPFNN</sequence>
<dbReference type="CDD" id="cd02393">
    <property type="entry name" value="KH-I_PNPase"/>
    <property type="match status" value="1"/>
</dbReference>
<dbReference type="GO" id="GO:0006402">
    <property type="term" value="P:mRNA catabolic process"/>
    <property type="evidence" value="ECO:0007669"/>
    <property type="project" value="UniProtKB-UniRule"/>
</dbReference>
<evidence type="ECO:0000256" key="2">
    <source>
        <dbReference type="ARBA" id="ARBA00022679"/>
    </source>
</evidence>
<comment type="caution">
    <text evidence="8">The sequence shown here is derived from an EMBL/GenBank/DDBJ whole genome shotgun (WGS) entry which is preliminary data.</text>
</comment>
<evidence type="ECO:0000256" key="5">
    <source>
        <dbReference type="HAMAP-Rule" id="MF_01595"/>
    </source>
</evidence>